<proteinExistence type="predicted"/>
<evidence type="ECO:0000313" key="3">
    <source>
        <dbReference type="Proteomes" id="UP000292547"/>
    </source>
</evidence>
<feature type="chain" id="PRO_5039648677" evidence="1">
    <location>
        <begin position="17"/>
        <end position="101"/>
    </location>
</feature>
<keyword evidence="3" id="KW-1185">Reference proteome</keyword>
<dbReference type="EMBL" id="CP032229">
    <property type="protein sequence ID" value="QBJ91518.1"/>
    <property type="molecule type" value="Genomic_DNA"/>
</dbReference>
<accession>A0A4P6U0K6</accession>
<sequence length="101" mass="10804">MAAAFCVCCVSLGAWGASGAAASESGTRWENSPAAFTESVPQCYATRGAPQEIVCYRHSWKAEYRHGDVVYVPILIQVPRPAHPASVVLVDRLDDIRPGGT</sequence>
<gene>
    <name evidence="2" type="ORF">D0Z67_15315</name>
</gene>
<dbReference type="Proteomes" id="UP000292547">
    <property type="component" value="Chromosome"/>
</dbReference>
<keyword evidence="1" id="KW-0732">Signal</keyword>
<name>A0A4P6U0K6_STRSO</name>
<protein>
    <submittedName>
        <fullName evidence="2">Uncharacterized protein</fullName>
    </submittedName>
</protein>
<evidence type="ECO:0000313" key="2">
    <source>
        <dbReference type="EMBL" id="QBJ91518.1"/>
    </source>
</evidence>
<feature type="signal peptide" evidence="1">
    <location>
        <begin position="1"/>
        <end position="16"/>
    </location>
</feature>
<dbReference type="KEGG" id="sseo:D0Z67_15315"/>
<reference evidence="2 3" key="1">
    <citation type="submission" date="2018-08" db="EMBL/GenBank/DDBJ databases">
        <title>The complete genome sequence of Streptomyces seoulensis, a pioneer strain for nickel superoxide dismutase discovery.</title>
        <authorList>
            <person name="Shin J."/>
            <person name="Lee J.-S."/>
            <person name="Lee E.-J."/>
            <person name="Youn H.-D."/>
        </authorList>
    </citation>
    <scope>NUCLEOTIDE SEQUENCE [LARGE SCALE GENOMIC DNA]</scope>
    <source>
        <strain evidence="2 3">KCTC 9819</strain>
    </source>
</reference>
<evidence type="ECO:0000256" key="1">
    <source>
        <dbReference type="SAM" id="SignalP"/>
    </source>
</evidence>
<dbReference type="AlphaFoldDB" id="A0A4P6U0K6"/>
<organism evidence="2 3">
    <name type="scientific">Streptomyces seoulensis</name>
    <dbReference type="NCBI Taxonomy" id="73044"/>
    <lineage>
        <taxon>Bacteria</taxon>
        <taxon>Bacillati</taxon>
        <taxon>Actinomycetota</taxon>
        <taxon>Actinomycetes</taxon>
        <taxon>Kitasatosporales</taxon>
        <taxon>Streptomycetaceae</taxon>
        <taxon>Streptomyces</taxon>
    </lineage>
</organism>